<protein>
    <submittedName>
        <fullName evidence="3">Uncharacterized protein</fullName>
    </submittedName>
</protein>
<feature type="compositionally biased region" description="Acidic residues" evidence="2">
    <location>
        <begin position="191"/>
        <end position="202"/>
    </location>
</feature>
<name>A0A409XKP1_PSICY</name>
<evidence type="ECO:0000313" key="4">
    <source>
        <dbReference type="Proteomes" id="UP000283269"/>
    </source>
</evidence>
<dbReference type="Proteomes" id="UP000283269">
    <property type="component" value="Unassembled WGS sequence"/>
</dbReference>
<reference evidence="3 4" key="1">
    <citation type="journal article" date="2018" name="Evol. Lett.">
        <title>Horizontal gene cluster transfer increased hallucinogenic mushroom diversity.</title>
        <authorList>
            <person name="Reynolds H.T."/>
            <person name="Vijayakumar V."/>
            <person name="Gluck-Thaler E."/>
            <person name="Korotkin H.B."/>
            <person name="Matheny P.B."/>
            <person name="Slot J.C."/>
        </authorList>
    </citation>
    <scope>NUCLEOTIDE SEQUENCE [LARGE SCALE GENOMIC DNA]</scope>
    <source>
        <strain evidence="3 4">2631</strain>
    </source>
</reference>
<dbReference type="AlphaFoldDB" id="A0A409XKP1"/>
<feature type="compositionally biased region" description="Basic and acidic residues" evidence="2">
    <location>
        <begin position="701"/>
        <end position="720"/>
    </location>
</feature>
<feature type="coiled-coil region" evidence="1">
    <location>
        <begin position="64"/>
        <end position="91"/>
    </location>
</feature>
<proteinExistence type="predicted"/>
<evidence type="ECO:0000313" key="3">
    <source>
        <dbReference type="EMBL" id="PPQ91343.1"/>
    </source>
</evidence>
<comment type="caution">
    <text evidence="3">The sequence shown here is derived from an EMBL/GenBank/DDBJ whole genome shotgun (WGS) entry which is preliminary data.</text>
</comment>
<dbReference type="InParanoid" id="A0A409XKP1"/>
<dbReference type="OrthoDB" id="2988687at2759"/>
<keyword evidence="1" id="KW-0175">Coiled coil</keyword>
<keyword evidence="4" id="KW-1185">Reference proteome</keyword>
<gene>
    <name evidence="3" type="ORF">CVT25_003734</name>
</gene>
<dbReference type="EMBL" id="NHYD01001368">
    <property type="protein sequence ID" value="PPQ91343.1"/>
    <property type="molecule type" value="Genomic_DNA"/>
</dbReference>
<feature type="region of interest" description="Disordered" evidence="2">
    <location>
        <begin position="164"/>
        <end position="237"/>
    </location>
</feature>
<feature type="region of interest" description="Disordered" evidence="2">
    <location>
        <begin position="1"/>
        <end position="34"/>
    </location>
</feature>
<organism evidence="3 4">
    <name type="scientific">Psilocybe cyanescens</name>
    <dbReference type="NCBI Taxonomy" id="93625"/>
    <lineage>
        <taxon>Eukaryota</taxon>
        <taxon>Fungi</taxon>
        <taxon>Dikarya</taxon>
        <taxon>Basidiomycota</taxon>
        <taxon>Agaricomycotina</taxon>
        <taxon>Agaricomycetes</taxon>
        <taxon>Agaricomycetidae</taxon>
        <taxon>Agaricales</taxon>
        <taxon>Agaricineae</taxon>
        <taxon>Strophariaceae</taxon>
        <taxon>Psilocybe</taxon>
    </lineage>
</organism>
<accession>A0A409XKP1</accession>
<feature type="compositionally biased region" description="Basic and acidic residues" evidence="2">
    <location>
        <begin position="222"/>
        <end position="237"/>
    </location>
</feature>
<evidence type="ECO:0000256" key="1">
    <source>
        <dbReference type="SAM" id="Coils"/>
    </source>
</evidence>
<evidence type="ECO:0000256" key="2">
    <source>
        <dbReference type="SAM" id="MobiDB-lite"/>
    </source>
</evidence>
<feature type="region of interest" description="Disordered" evidence="2">
    <location>
        <begin position="683"/>
        <end position="735"/>
    </location>
</feature>
<sequence>MHNSDHDTQDDAPTPARMPKDQNAADPDGGGHDLESKIRERLHNAGIDTGLVGDRLTNGDLVIVNELIFNVKTLQAEVEQLRTSNAILSRKIQSNKRTFDDSENEALRPNKRHEGHRLVGAEHNAGIRGTETSRWSEYDTDAIPPIATEKLHAITGVRVPGKLHPTPKIVRDPSLATTMSTGDTVAAVEEDKSDTESDDEFEASGKRRTQHEMRARASARRARQERQDKLARDAAEAKRRRDLELVGKIPDIFGVIIIPHQMPQRDNSLMGMAYANTYVSQRSNAVYVRSTAISAEHWEHTQPSAFRPKWHPIYDKVPLGLPRNPLEVSYLITMTQETRNMQPWQRIEAYTLLDELRTVASRVTEENRDRAMIYLMKINPASFIPDLPEKYWIKVDPPRDPRRMKLASRDLTAIMPPNHQLLEIDEMARYALLHARPRGTTPFTGIIMDLMMRVDRRSIFGIGMARMLGPNDRAVRAAFTRGFAFLAAHSNRYREGIAVFNDKNPTNPFKPQRGPTYKFMRCDIPPSHARNLSIDNIINVLLINGIPPEWVDHAYNFGYQYMNQKYSGSNIDDALLADMDDERLRRLDKFGKPPSIPAWGGWRYATDDDRMRLMLLMEREEAMPKPHFSLRHPAWRLAGQQLTSRYLNHRPQSSIDEYRARVALPPTLTHPVEPANAAQIIEPDGESLGDNTPTGQPMDLTPDHRGDEYGTDAIDERLDYGEPPTSPSESSEHGA</sequence>